<accession>A0A974ZZC0</accession>
<dbReference type="PANTHER" id="PTHR32071:SF113">
    <property type="entry name" value="ALGINATE BIOSYNTHESIS TRANSCRIPTIONAL REGULATORY PROTEIN ALGB"/>
    <property type="match status" value="1"/>
</dbReference>
<dbReference type="InterPro" id="IPR001789">
    <property type="entry name" value="Sig_transdc_resp-reg_receiver"/>
</dbReference>
<feature type="domain" description="Sigma-54 factor interaction" evidence="7">
    <location>
        <begin position="150"/>
        <end position="379"/>
    </location>
</feature>
<evidence type="ECO:0000256" key="5">
    <source>
        <dbReference type="ARBA" id="ARBA00023163"/>
    </source>
</evidence>
<keyword evidence="4" id="KW-0238">DNA-binding</keyword>
<dbReference type="GO" id="GO:0000160">
    <property type="term" value="P:phosphorelay signal transduction system"/>
    <property type="evidence" value="ECO:0007669"/>
    <property type="project" value="InterPro"/>
</dbReference>
<dbReference type="RefSeq" id="WP_205720373.1">
    <property type="nucleotide sequence ID" value="NZ_CP070608.1"/>
</dbReference>
<dbReference type="PANTHER" id="PTHR32071">
    <property type="entry name" value="TRANSCRIPTIONAL REGULATORY PROTEIN"/>
    <property type="match status" value="1"/>
</dbReference>
<evidence type="ECO:0000256" key="1">
    <source>
        <dbReference type="ARBA" id="ARBA00022741"/>
    </source>
</evidence>
<gene>
    <name evidence="9" type="ORF">JR347_09530</name>
</gene>
<dbReference type="SUPFAM" id="SSF52172">
    <property type="entry name" value="CheY-like"/>
    <property type="match status" value="1"/>
</dbReference>
<dbReference type="Gene3D" id="3.40.50.300">
    <property type="entry name" value="P-loop containing nucleotide triphosphate hydrolases"/>
    <property type="match status" value="1"/>
</dbReference>
<dbReference type="SUPFAM" id="SSF46689">
    <property type="entry name" value="Homeodomain-like"/>
    <property type="match status" value="1"/>
</dbReference>
<dbReference type="InterPro" id="IPR002078">
    <property type="entry name" value="Sigma_54_int"/>
</dbReference>
<dbReference type="InterPro" id="IPR003593">
    <property type="entry name" value="AAA+_ATPase"/>
</dbReference>
<evidence type="ECO:0000256" key="2">
    <source>
        <dbReference type="ARBA" id="ARBA00022840"/>
    </source>
</evidence>
<dbReference type="KEGG" id="fuv:JR347_09530"/>
<dbReference type="SUPFAM" id="SSF52540">
    <property type="entry name" value="P-loop containing nucleoside triphosphate hydrolases"/>
    <property type="match status" value="1"/>
</dbReference>
<dbReference type="Pfam" id="PF00072">
    <property type="entry name" value="Response_reg"/>
    <property type="match status" value="1"/>
</dbReference>
<dbReference type="GO" id="GO:0006355">
    <property type="term" value="P:regulation of DNA-templated transcription"/>
    <property type="evidence" value="ECO:0007669"/>
    <property type="project" value="InterPro"/>
</dbReference>
<dbReference type="InterPro" id="IPR027417">
    <property type="entry name" value="P-loop_NTPase"/>
</dbReference>
<dbReference type="PRINTS" id="PR01590">
    <property type="entry name" value="HTHFIS"/>
</dbReference>
<dbReference type="SMART" id="SM00382">
    <property type="entry name" value="AAA"/>
    <property type="match status" value="1"/>
</dbReference>
<reference evidence="9" key="1">
    <citation type="submission" date="2021-02" db="EMBL/GenBank/DDBJ databases">
        <title>Fulvivirga sp. S481 isolated from sea water.</title>
        <authorList>
            <person name="Bae S.S."/>
            <person name="Baek K."/>
        </authorList>
    </citation>
    <scope>NUCLEOTIDE SEQUENCE</scope>
    <source>
        <strain evidence="9">S481</strain>
    </source>
</reference>
<dbReference type="PROSITE" id="PS00688">
    <property type="entry name" value="SIGMA54_INTERACT_3"/>
    <property type="match status" value="1"/>
</dbReference>
<dbReference type="Gene3D" id="3.40.50.2300">
    <property type="match status" value="1"/>
</dbReference>
<dbReference type="EMBL" id="CP070608">
    <property type="protein sequence ID" value="QSE95860.1"/>
    <property type="molecule type" value="Genomic_DNA"/>
</dbReference>
<evidence type="ECO:0000256" key="6">
    <source>
        <dbReference type="PROSITE-ProRule" id="PRU00169"/>
    </source>
</evidence>
<protein>
    <submittedName>
        <fullName evidence="9">Sigma-54-dependent Fis family transcriptional regulator</fullName>
    </submittedName>
</protein>
<dbReference type="InterPro" id="IPR002197">
    <property type="entry name" value="HTH_Fis"/>
</dbReference>
<keyword evidence="1" id="KW-0547">Nucleotide-binding</keyword>
<dbReference type="FunFam" id="3.40.50.300:FF:000006">
    <property type="entry name" value="DNA-binding transcriptional regulator NtrC"/>
    <property type="match status" value="1"/>
</dbReference>
<keyword evidence="5" id="KW-0804">Transcription</keyword>
<proteinExistence type="predicted"/>
<evidence type="ECO:0000313" key="9">
    <source>
        <dbReference type="EMBL" id="QSE95860.1"/>
    </source>
</evidence>
<dbReference type="Proteomes" id="UP000662783">
    <property type="component" value="Chromosome"/>
</dbReference>
<dbReference type="PROSITE" id="PS50045">
    <property type="entry name" value="SIGMA54_INTERACT_4"/>
    <property type="match status" value="1"/>
</dbReference>
<feature type="modified residue" description="4-aspartylphosphate" evidence="6">
    <location>
        <position position="55"/>
    </location>
</feature>
<evidence type="ECO:0000313" key="10">
    <source>
        <dbReference type="Proteomes" id="UP000662783"/>
    </source>
</evidence>
<evidence type="ECO:0000256" key="3">
    <source>
        <dbReference type="ARBA" id="ARBA00023015"/>
    </source>
</evidence>
<dbReference type="InterPro" id="IPR025944">
    <property type="entry name" value="Sigma_54_int_dom_CS"/>
</dbReference>
<dbReference type="InterPro" id="IPR025943">
    <property type="entry name" value="Sigma_54_int_dom_ATP-bd_2"/>
</dbReference>
<evidence type="ECO:0000256" key="4">
    <source>
        <dbReference type="ARBA" id="ARBA00023125"/>
    </source>
</evidence>
<dbReference type="InterPro" id="IPR009057">
    <property type="entry name" value="Homeodomain-like_sf"/>
</dbReference>
<dbReference type="PROSITE" id="PS50110">
    <property type="entry name" value="RESPONSE_REGULATORY"/>
    <property type="match status" value="1"/>
</dbReference>
<dbReference type="Pfam" id="PF02954">
    <property type="entry name" value="HTH_8"/>
    <property type="match status" value="1"/>
</dbReference>
<keyword evidence="3" id="KW-0805">Transcription regulation</keyword>
<keyword evidence="10" id="KW-1185">Reference proteome</keyword>
<dbReference type="GO" id="GO:0005524">
    <property type="term" value="F:ATP binding"/>
    <property type="evidence" value="ECO:0007669"/>
    <property type="project" value="UniProtKB-KW"/>
</dbReference>
<dbReference type="InterPro" id="IPR011006">
    <property type="entry name" value="CheY-like_superfamily"/>
</dbReference>
<dbReference type="Pfam" id="PF00158">
    <property type="entry name" value="Sigma54_activat"/>
    <property type="match status" value="1"/>
</dbReference>
<sequence>MKTQANILIVDDDRDVLETARMFLKQEFSSVDIEENPEKIPGYFEIKDYDVILLDMNFKKGVNDGEEGFHYLSKILELDPEAIVILITAYGEVDLAVKAMKMGAADFILKPWKNQKLLGTILSAIQHRKSKKEITRLKAVQQQNDPFKNLIGTSAAIEKVKDLISKVAITDANVLILGENGTGKELVARALHDLSKRSNESFINVDLGAITESLFESELFGHVKGAFTDAKADKMGRFEMAQNGTLFLDELGNLSLPLQAKLLTALQTQRINKVGSAKEISVDFRLLSATNMNLNQMVNEGTFRQDLLYRINTVAIELPPLRERKEDIPILLDHFIQIFCKKYQKPLISVDEQVIEKLKVYPWPGNVRELQHATERAIILSEEKTIYNADQFISSSAASSSHTAEDAVTLDEMEKVFIKKTLDENAGNVTNTAKQLGLTRTALYRRLNKYGLG</sequence>
<name>A0A974ZZC0_9BACT</name>
<dbReference type="GO" id="GO:0043565">
    <property type="term" value="F:sequence-specific DNA binding"/>
    <property type="evidence" value="ECO:0007669"/>
    <property type="project" value="InterPro"/>
</dbReference>
<organism evidence="9 10">
    <name type="scientific">Fulvivirga lutea</name>
    <dbReference type="NCBI Taxonomy" id="2810512"/>
    <lineage>
        <taxon>Bacteria</taxon>
        <taxon>Pseudomonadati</taxon>
        <taxon>Bacteroidota</taxon>
        <taxon>Cytophagia</taxon>
        <taxon>Cytophagales</taxon>
        <taxon>Fulvivirgaceae</taxon>
        <taxon>Fulvivirga</taxon>
    </lineage>
</organism>
<keyword evidence="2" id="KW-0067">ATP-binding</keyword>
<dbReference type="InterPro" id="IPR058031">
    <property type="entry name" value="AAA_lid_NorR"/>
</dbReference>
<dbReference type="CDD" id="cd00009">
    <property type="entry name" value="AAA"/>
    <property type="match status" value="1"/>
</dbReference>
<evidence type="ECO:0000259" key="7">
    <source>
        <dbReference type="PROSITE" id="PS50045"/>
    </source>
</evidence>
<dbReference type="Pfam" id="PF25601">
    <property type="entry name" value="AAA_lid_14"/>
    <property type="match status" value="1"/>
</dbReference>
<dbReference type="AlphaFoldDB" id="A0A974ZZC0"/>
<dbReference type="PROSITE" id="PS00676">
    <property type="entry name" value="SIGMA54_INTERACT_2"/>
    <property type="match status" value="1"/>
</dbReference>
<feature type="domain" description="Response regulatory" evidence="8">
    <location>
        <begin position="6"/>
        <end position="125"/>
    </location>
</feature>
<evidence type="ECO:0000259" key="8">
    <source>
        <dbReference type="PROSITE" id="PS50110"/>
    </source>
</evidence>
<dbReference type="Gene3D" id="1.10.10.60">
    <property type="entry name" value="Homeodomain-like"/>
    <property type="match status" value="1"/>
</dbReference>
<keyword evidence="6" id="KW-0597">Phosphoprotein</keyword>
<dbReference type="Gene3D" id="1.10.8.60">
    <property type="match status" value="1"/>
</dbReference>
<dbReference type="SMART" id="SM00448">
    <property type="entry name" value="REC"/>
    <property type="match status" value="1"/>
</dbReference>